<dbReference type="CDD" id="cd16936">
    <property type="entry name" value="HATPase_RsbW-like"/>
    <property type="match status" value="1"/>
</dbReference>
<name>A0ABN5ICQ9_9ACTN</name>
<evidence type="ECO:0000256" key="2">
    <source>
        <dbReference type="ARBA" id="ARBA00022553"/>
    </source>
</evidence>
<feature type="transmembrane region" description="Helical" evidence="8">
    <location>
        <begin position="19"/>
        <end position="41"/>
    </location>
</feature>
<evidence type="ECO:0000256" key="3">
    <source>
        <dbReference type="ARBA" id="ARBA00022679"/>
    </source>
</evidence>
<evidence type="ECO:0000256" key="4">
    <source>
        <dbReference type="ARBA" id="ARBA00022692"/>
    </source>
</evidence>
<evidence type="ECO:0000313" key="11">
    <source>
        <dbReference type="Proteomes" id="UP000238413"/>
    </source>
</evidence>
<keyword evidence="11" id="KW-1185">Reference proteome</keyword>
<dbReference type="CDD" id="cd19410">
    <property type="entry name" value="HK9-like_sensor"/>
    <property type="match status" value="1"/>
</dbReference>
<dbReference type="PROSITE" id="PS50885">
    <property type="entry name" value="HAMP"/>
    <property type="match status" value="1"/>
</dbReference>
<evidence type="ECO:0000256" key="7">
    <source>
        <dbReference type="ARBA" id="ARBA00022989"/>
    </source>
</evidence>
<evidence type="ECO:0000256" key="5">
    <source>
        <dbReference type="ARBA" id="ARBA00022777"/>
    </source>
</evidence>
<dbReference type="Pfam" id="PF05227">
    <property type="entry name" value="CHASE3"/>
    <property type="match status" value="1"/>
</dbReference>
<dbReference type="Gene3D" id="3.30.450.40">
    <property type="match status" value="1"/>
</dbReference>
<dbReference type="InterPro" id="IPR007891">
    <property type="entry name" value="CHASE3"/>
</dbReference>
<keyword evidence="8" id="KW-0472">Membrane</keyword>
<dbReference type="Proteomes" id="UP000238413">
    <property type="component" value="Chromosome"/>
</dbReference>
<dbReference type="InterPro" id="IPR036457">
    <property type="entry name" value="PPM-type-like_dom_sf"/>
</dbReference>
<dbReference type="InterPro" id="IPR003594">
    <property type="entry name" value="HATPase_dom"/>
</dbReference>
<dbReference type="InterPro" id="IPR001932">
    <property type="entry name" value="PPM-type_phosphatase-like_dom"/>
</dbReference>
<gene>
    <name evidence="10" type="ORF">C4B68_38740</name>
</gene>
<evidence type="ECO:0000256" key="6">
    <source>
        <dbReference type="ARBA" id="ARBA00022801"/>
    </source>
</evidence>
<reference evidence="10 11" key="1">
    <citation type="submission" date="2018-02" db="EMBL/GenBank/DDBJ databases">
        <title>Complete genome sequence of Streptomyces dengpaensis, the producer of angucyclines.</title>
        <authorList>
            <person name="Yumei L."/>
        </authorList>
    </citation>
    <scope>NUCLEOTIDE SEQUENCE [LARGE SCALE GENOMIC DNA]</scope>
    <source>
        <strain evidence="10 11">XZHG99</strain>
    </source>
</reference>
<dbReference type="SUPFAM" id="SSF55781">
    <property type="entry name" value="GAF domain-like"/>
    <property type="match status" value="1"/>
</dbReference>
<dbReference type="Gene3D" id="3.30.565.10">
    <property type="entry name" value="Histidine kinase-like ATPase, C-terminal domain"/>
    <property type="match status" value="1"/>
</dbReference>
<evidence type="ECO:0000313" key="10">
    <source>
        <dbReference type="EMBL" id="AVH60711.1"/>
    </source>
</evidence>
<keyword evidence="2" id="KW-0597">Phosphoprotein</keyword>
<keyword evidence="4 8" id="KW-0812">Transmembrane</keyword>
<dbReference type="Gene3D" id="6.10.340.10">
    <property type="match status" value="1"/>
</dbReference>
<sequence length="828" mass="87932">MRARPGCAGSRPGLTGLTIAAGGLLALLIGAAFAVLLWAIADANSATSARRASRTAIVEAGSLQQLVSDLETGQRGFVITKREEFLEPWQTAREEFPAEARRFTETATSPEQRRSAGQITRGVESLITDYSVPLVEAVRRGDSAASGLAATAEGKRRVDALRAQFDRYTVEERANLAAREDTAGVNGRRAVIAAGVGLAASTALVAAFTVFQHRAVVRPVRAAAAAAGRFADGDLGVRITPSNVAEIGTLGTSFNTMAASLQDSRTRIEESRKRLELLYEASVSVGTTLDVEQTARELAQVAVPGFADFTTVDLLAPVLRGEEVSARGSAQLRRVALAGIRQDAPLRNVGDLMAPGLSTAQVRGLKTGRAAIDVDLRTIPDSGSREPEQAARILDYGIHSLIRTPLMARGVAVGTVGFWRCRPEPFGQDDVDLAEELVAKAAVAIDNARRYTRERSTALTLQRNLLPQQVPGQTAVEVASRYLPAGPQTGVGGDWYDVIPLSGSRVALVVGDVVGHGIHASAAMGRLRSAVRTLAEVDLPPEEVITYLDDIVLHVGDSAQDEVSAADLGATCMYAVYDPVSRQCSLATAGHPLPAVLAPDGTVRVVSGDTGPPLGIGGLPFEATDLELDAGSVLALYTDGLVETRDRDFDSGLTKLCHTLARPAATLEETCDNVIGSLLRGHPADDVALLLARTHALSPEQVATWQIAADAVQVEHARKLGVGQLVEWGLEEATFITELVVSELVTNAIRYGEPPIHLRLIRDRTLICEVSDASSTTPHLRHARTFDEGGRGLLLVAALTQSWGSRQTKTGKTIWCEQALPCPMTTPH</sequence>
<evidence type="ECO:0000256" key="1">
    <source>
        <dbReference type="ARBA" id="ARBA00004370"/>
    </source>
</evidence>
<dbReference type="SMART" id="SM00304">
    <property type="entry name" value="HAMP"/>
    <property type="match status" value="1"/>
</dbReference>
<accession>A0ABN5ICQ9</accession>
<dbReference type="InterPro" id="IPR003660">
    <property type="entry name" value="HAMP_dom"/>
</dbReference>
<keyword evidence="3" id="KW-0808">Transferase</keyword>
<dbReference type="EMBL" id="CP026652">
    <property type="protein sequence ID" value="AVH60711.1"/>
    <property type="molecule type" value="Genomic_DNA"/>
</dbReference>
<dbReference type="Pfam" id="PF00672">
    <property type="entry name" value="HAMP"/>
    <property type="match status" value="1"/>
</dbReference>
<feature type="transmembrane region" description="Helical" evidence="8">
    <location>
        <begin position="190"/>
        <end position="211"/>
    </location>
</feature>
<feature type="domain" description="HAMP" evidence="9">
    <location>
        <begin position="214"/>
        <end position="266"/>
    </location>
</feature>
<evidence type="ECO:0000256" key="8">
    <source>
        <dbReference type="SAM" id="Phobius"/>
    </source>
</evidence>
<dbReference type="InterPro" id="IPR052016">
    <property type="entry name" value="Bact_Sigma-Reg"/>
</dbReference>
<evidence type="ECO:0000259" key="9">
    <source>
        <dbReference type="PROSITE" id="PS50885"/>
    </source>
</evidence>
<dbReference type="SMART" id="SM00331">
    <property type="entry name" value="PP2C_SIG"/>
    <property type="match status" value="1"/>
</dbReference>
<proteinExistence type="predicted"/>
<dbReference type="Pfam" id="PF01590">
    <property type="entry name" value="GAF"/>
    <property type="match status" value="1"/>
</dbReference>
<dbReference type="SUPFAM" id="SSF55874">
    <property type="entry name" value="ATPase domain of HSP90 chaperone/DNA topoisomerase II/histidine kinase"/>
    <property type="match status" value="1"/>
</dbReference>
<dbReference type="InterPro" id="IPR036890">
    <property type="entry name" value="HATPase_C_sf"/>
</dbReference>
<protein>
    <submittedName>
        <fullName evidence="10">Phosphatase</fullName>
    </submittedName>
</protein>
<dbReference type="Pfam" id="PF07228">
    <property type="entry name" value="SpoIIE"/>
    <property type="match status" value="1"/>
</dbReference>
<dbReference type="PANTHER" id="PTHR43156">
    <property type="entry name" value="STAGE II SPORULATION PROTEIN E-RELATED"/>
    <property type="match status" value="1"/>
</dbReference>
<comment type="subcellular location">
    <subcellularLocation>
        <location evidence="1">Membrane</location>
    </subcellularLocation>
</comment>
<organism evidence="10 11">
    <name type="scientific">Streptomyces dengpaensis</name>
    <dbReference type="NCBI Taxonomy" id="2049881"/>
    <lineage>
        <taxon>Bacteria</taxon>
        <taxon>Bacillati</taxon>
        <taxon>Actinomycetota</taxon>
        <taxon>Actinomycetes</taxon>
        <taxon>Kitasatosporales</taxon>
        <taxon>Streptomycetaceae</taxon>
        <taxon>Streptomyces</taxon>
    </lineage>
</organism>
<dbReference type="PANTHER" id="PTHR43156:SF2">
    <property type="entry name" value="STAGE II SPORULATION PROTEIN E"/>
    <property type="match status" value="1"/>
</dbReference>
<dbReference type="SMART" id="SM00065">
    <property type="entry name" value="GAF"/>
    <property type="match status" value="1"/>
</dbReference>
<dbReference type="SUPFAM" id="SSF158472">
    <property type="entry name" value="HAMP domain-like"/>
    <property type="match status" value="1"/>
</dbReference>
<dbReference type="InterPro" id="IPR029016">
    <property type="entry name" value="GAF-like_dom_sf"/>
</dbReference>
<dbReference type="SUPFAM" id="SSF81606">
    <property type="entry name" value="PP2C-like"/>
    <property type="match status" value="1"/>
</dbReference>
<dbReference type="Gene3D" id="3.60.40.10">
    <property type="entry name" value="PPM-type phosphatase domain"/>
    <property type="match status" value="1"/>
</dbReference>
<keyword evidence="6" id="KW-0378">Hydrolase</keyword>
<keyword evidence="7 8" id="KW-1133">Transmembrane helix</keyword>
<keyword evidence="5" id="KW-0418">Kinase</keyword>
<dbReference type="InterPro" id="IPR003018">
    <property type="entry name" value="GAF"/>
</dbReference>
<dbReference type="Pfam" id="PF13581">
    <property type="entry name" value="HATPase_c_2"/>
    <property type="match status" value="1"/>
</dbReference>
<dbReference type="CDD" id="cd06225">
    <property type="entry name" value="HAMP"/>
    <property type="match status" value="1"/>
</dbReference>